<dbReference type="OrthoDB" id="7595119at2"/>
<feature type="chain" id="PRO_5032521177" description="DUF3617 family protein" evidence="1">
    <location>
        <begin position="28"/>
        <end position="133"/>
    </location>
</feature>
<dbReference type="Proteomes" id="UP000435243">
    <property type="component" value="Unassembled WGS sequence"/>
</dbReference>
<proteinExistence type="predicted"/>
<gene>
    <name evidence="2" type="ORF">GRI32_00035</name>
</gene>
<evidence type="ECO:0000313" key="2">
    <source>
        <dbReference type="EMBL" id="MXO87124.1"/>
    </source>
</evidence>
<organism evidence="2 3">
    <name type="scientific">Alteraurantiacibacter aestuarii</name>
    <dbReference type="NCBI Taxonomy" id="650004"/>
    <lineage>
        <taxon>Bacteria</taxon>
        <taxon>Pseudomonadati</taxon>
        <taxon>Pseudomonadota</taxon>
        <taxon>Alphaproteobacteria</taxon>
        <taxon>Sphingomonadales</taxon>
        <taxon>Erythrobacteraceae</taxon>
        <taxon>Alteraurantiacibacter</taxon>
    </lineage>
</organism>
<evidence type="ECO:0000313" key="3">
    <source>
        <dbReference type="Proteomes" id="UP000435243"/>
    </source>
</evidence>
<name>A0A844ZHT4_9SPHN</name>
<protein>
    <recommendedName>
        <fullName evidence="4">DUF3617 family protein</fullName>
    </recommendedName>
</protein>
<feature type="signal peptide" evidence="1">
    <location>
        <begin position="1"/>
        <end position="27"/>
    </location>
</feature>
<comment type="caution">
    <text evidence="2">The sequence shown here is derived from an EMBL/GenBank/DDBJ whole genome shotgun (WGS) entry which is preliminary data.</text>
</comment>
<evidence type="ECO:0008006" key="4">
    <source>
        <dbReference type="Google" id="ProtNLM"/>
    </source>
</evidence>
<keyword evidence="3" id="KW-1185">Reference proteome</keyword>
<keyword evidence="1" id="KW-0732">Signal</keyword>
<dbReference type="RefSeq" id="WP_160589096.1">
    <property type="nucleotide sequence ID" value="NZ_BAAAFP010000002.1"/>
</dbReference>
<dbReference type="AlphaFoldDB" id="A0A844ZHT4"/>
<accession>A0A844ZHT4</accession>
<dbReference type="EMBL" id="WTYY01000001">
    <property type="protein sequence ID" value="MXO87124.1"/>
    <property type="molecule type" value="Genomic_DNA"/>
</dbReference>
<reference evidence="2 3" key="1">
    <citation type="submission" date="2019-12" db="EMBL/GenBank/DDBJ databases">
        <title>Genomic-based taxomic classification of the family Erythrobacteraceae.</title>
        <authorList>
            <person name="Xu L."/>
        </authorList>
    </citation>
    <scope>NUCLEOTIDE SEQUENCE [LARGE SCALE GENOMIC DNA]</scope>
    <source>
        <strain evidence="2 3">JCM 16339</strain>
    </source>
</reference>
<sequence>MTKERTLRLTALATAVFALSVPAVAQAPELAMLDQLNRGGWELNFRGDGGRRSICVRNGREFIQLQHRQGGCSRFVVDDQANQVTVQYTCRGDGYGRTTIRREGNGLVQIRSQGIQGGAPFSIEGEARHTGAC</sequence>
<evidence type="ECO:0000256" key="1">
    <source>
        <dbReference type="SAM" id="SignalP"/>
    </source>
</evidence>